<reference evidence="3 4" key="1">
    <citation type="submission" date="2019-09" db="EMBL/GenBank/DDBJ databases">
        <title>Draft genome of the ectomycorrhizal ascomycete Sphaerosporella brunnea.</title>
        <authorList>
            <consortium name="DOE Joint Genome Institute"/>
            <person name="Benucci G.M."/>
            <person name="Marozzi G."/>
            <person name="Antonielli L."/>
            <person name="Sanchez S."/>
            <person name="Marco P."/>
            <person name="Wang X."/>
            <person name="Falini L.B."/>
            <person name="Barry K."/>
            <person name="Haridas S."/>
            <person name="Lipzen A."/>
            <person name="Labutti K."/>
            <person name="Grigoriev I.V."/>
            <person name="Murat C."/>
            <person name="Martin F."/>
            <person name="Albertini E."/>
            <person name="Donnini D."/>
            <person name="Bonito G."/>
        </authorList>
    </citation>
    <scope>NUCLEOTIDE SEQUENCE [LARGE SCALE GENOMIC DNA]</scope>
    <source>
        <strain evidence="3 4">Sb_GMNB300</strain>
    </source>
</reference>
<dbReference type="EMBL" id="VXIS01000833">
    <property type="protein sequence ID" value="KAA8892539.1"/>
    <property type="molecule type" value="Genomic_DNA"/>
</dbReference>
<dbReference type="InParanoid" id="A0A5J5EI59"/>
<accession>A0A5J5EI59</accession>
<evidence type="ECO:0000313" key="2">
    <source>
        <dbReference type="EMBL" id="KAA8892539.1"/>
    </source>
</evidence>
<dbReference type="InterPro" id="IPR036770">
    <property type="entry name" value="Ankyrin_rpt-contain_sf"/>
</dbReference>
<organism evidence="3 4">
    <name type="scientific">Sphaerosporella brunnea</name>
    <dbReference type="NCBI Taxonomy" id="1250544"/>
    <lineage>
        <taxon>Eukaryota</taxon>
        <taxon>Fungi</taxon>
        <taxon>Dikarya</taxon>
        <taxon>Ascomycota</taxon>
        <taxon>Pezizomycotina</taxon>
        <taxon>Pezizomycetes</taxon>
        <taxon>Pezizales</taxon>
        <taxon>Pyronemataceae</taxon>
        <taxon>Sphaerosporella</taxon>
    </lineage>
</organism>
<dbReference type="InterPro" id="IPR002110">
    <property type="entry name" value="Ankyrin_rpt"/>
</dbReference>
<dbReference type="AlphaFoldDB" id="A0A5J5EI59"/>
<proteinExistence type="predicted"/>
<evidence type="ECO:0000313" key="4">
    <source>
        <dbReference type="Proteomes" id="UP000326924"/>
    </source>
</evidence>
<dbReference type="Gene3D" id="1.25.40.20">
    <property type="entry name" value="Ankyrin repeat-containing domain"/>
    <property type="match status" value="1"/>
</dbReference>
<feature type="repeat" description="ANK" evidence="1">
    <location>
        <begin position="1"/>
        <end position="30"/>
    </location>
</feature>
<gene>
    <name evidence="3" type="ORF">FN846DRAFT_894184</name>
    <name evidence="2" type="ORF">FN846DRAFT_896765</name>
</gene>
<dbReference type="OrthoDB" id="341259at2759"/>
<evidence type="ECO:0000313" key="3">
    <source>
        <dbReference type="EMBL" id="KAA8895412.1"/>
    </source>
</evidence>
<keyword evidence="1" id="KW-0040">ANK repeat</keyword>
<keyword evidence="4" id="KW-1185">Reference proteome</keyword>
<evidence type="ECO:0000256" key="1">
    <source>
        <dbReference type="PROSITE-ProRule" id="PRU00023"/>
    </source>
</evidence>
<dbReference type="Proteomes" id="UP000326924">
    <property type="component" value="Unassembled WGS sequence"/>
</dbReference>
<sequence length="101" mass="11392">MHIAVKANWTKRRMMQKLVDAGVDVNAKDQNEVTALMRCDKLNSMNALIGAGADVHAVDKDGHNVLWWIKHLECPEAERNLMANVLITEFGFLRPGWLPVI</sequence>
<comment type="caution">
    <text evidence="3">The sequence shown here is derived from an EMBL/GenBank/DDBJ whole genome shotgun (WGS) entry which is preliminary data.</text>
</comment>
<protein>
    <submittedName>
        <fullName evidence="3">Uncharacterized protein</fullName>
    </submittedName>
</protein>
<name>A0A5J5EI59_9PEZI</name>
<dbReference type="PROSITE" id="PS50088">
    <property type="entry name" value="ANK_REPEAT"/>
    <property type="match status" value="1"/>
</dbReference>
<dbReference type="EMBL" id="VXIS01000266">
    <property type="protein sequence ID" value="KAA8895412.1"/>
    <property type="molecule type" value="Genomic_DNA"/>
</dbReference>
<dbReference type="SUPFAM" id="SSF48403">
    <property type="entry name" value="Ankyrin repeat"/>
    <property type="match status" value="1"/>
</dbReference>